<keyword evidence="3" id="KW-1185">Reference proteome</keyword>
<feature type="region of interest" description="Disordered" evidence="1">
    <location>
        <begin position="12"/>
        <end position="72"/>
    </location>
</feature>
<evidence type="ECO:0000256" key="1">
    <source>
        <dbReference type="SAM" id="MobiDB-lite"/>
    </source>
</evidence>
<evidence type="ECO:0000313" key="3">
    <source>
        <dbReference type="Proteomes" id="UP001046870"/>
    </source>
</evidence>
<evidence type="ECO:0000313" key="2">
    <source>
        <dbReference type="EMBL" id="KAG7472308.1"/>
    </source>
</evidence>
<gene>
    <name evidence="2" type="ORF">MATL_G00107560</name>
</gene>
<proteinExistence type="predicted"/>
<organism evidence="2 3">
    <name type="scientific">Megalops atlanticus</name>
    <name type="common">Tarpon</name>
    <name type="synonym">Clupea gigantea</name>
    <dbReference type="NCBI Taxonomy" id="7932"/>
    <lineage>
        <taxon>Eukaryota</taxon>
        <taxon>Metazoa</taxon>
        <taxon>Chordata</taxon>
        <taxon>Craniata</taxon>
        <taxon>Vertebrata</taxon>
        <taxon>Euteleostomi</taxon>
        <taxon>Actinopterygii</taxon>
        <taxon>Neopterygii</taxon>
        <taxon>Teleostei</taxon>
        <taxon>Elopiformes</taxon>
        <taxon>Megalopidae</taxon>
        <taxon>Megalops</taxon>
    </lineage>
</organism>
<dbReference type="AlphaFoldDB" id="A0A9D3T6F4"/>
<protein>
    <submittedName>
        <fullName evidence="2">Uncharacterized protein</fullName>
    </submittedName>
</protein>
<comment type="caution">
    <text evidence="2">The sequence shown here is derived from an EMBL/GenBank/DDBJ whole genome shotgun (WGS) entry which is preliminary data.</text>
</comment>
<dbReference type="EMBL" id="JAFDVH010000008">
    <property type="protein sequence ID" value="KAG7472308.1"/>
    <property type="molecule type" value="Genomic_DNA"/>
</dbReference>
<reference evidence="2" key="1">
    <citation type="submission" date="2021-01" db="EMBL/GenBank/DDBJ databases">
        <authorList>
            <person name="Zahm M."/>
            <person name="Roques C."/>
            <person name="Cabau C."/>
            <person name="Klopp C."/>
            <person name="Donnadieu C."/>
            <person name="Jouanno E."/>
            <person name="Lampietro C."/>
            <person name="Louis A."/>
            <person name="Herpin A."/>
            <person name="Echchiki A."/>
            <person name="Berthelot C."/>
            <person name="Parey E."/>
            <person name="Roest-Crollius H."/>
            <person name="Braasch I."/>
            <person name="Postlethwait J."/>
            <person name="Bobe J."/>
            <person name="Montfort J."/>
            <person name="Bouchez O."/>
            <person name="Begum T."/>
            <person name="Mejri S."/>
            <person name="Adams A."/>
            <person name="Chen W.-J."/>
            <person name="Guiguen Y."/>
        </authorList>
    </citation>
    <scope>NUCLEOTIDE SEQUENCE</scope>
    <source>
        <strain evidence="2">YG-15Mar2019-1</strain>
        <tissue evidence="2">Brain</tissue>
    </source>
</reference>
<name>A0A9D3T6F4_MEGAT</name>
<feature type="compositionally biased region" description="Basic and acidic residues" evidence="1">
    <location>
        <begin position="62"/>
        <end position="72"/>
    </location>
</feature>
<sequence>MVGLWNVGTVAYSQPFNPRDSSRFHTHTQELQPVSAAQGESLTSPSKPAEERGVLKRSRGRPGSDRGRFDQP</sequence>
<dbReference type="Proteomes" id="UP001046870">
    <property type="component" value="Chromosome 8"/>
</dbReference>
<accession>A0A9D3T6F4</accession>